<sequence length="535" mass="58864">MTIEANYVDILNREIFPAKVIIEKGKIAFIEKTDRLCNTYLLPGFIDAHIHIESSMLPPSEFARLAVRHGTVATVSDPHEIANILGVEGVKYMLRNSEESPFKFYFGASPCVPATTFETNGATLGPKEIENLLMMSQIKYLSEVMNFPGVINDDPDMLAKIGIAKALGKQVDGHAPGLRGEDLKKYIDAGITTDHEAFTYEEGLEKIEKGMKIQIREGSAARNFEALAPLIDEYPDMLMFCSDDRHPNDLALEHINGHVKRAVEKGYDLFNILKIASVNPVEHYGLEVGLLRVGDPADFIEVGDLKDFRILRTVIDGHTVYENGKVMIGSVKAGTPNLFNVTAKKSEDFALDPCKRTEVIHALDHSLITEEEIIDLSDDKAEDILKITVVNRYSDTAPAVAYVHGFGLKEGAIASSVAHDSHNIIAVGCSDELIVKAVNAVIEQKGGICVVTEENVHFLALPIAGLMSEKDGFEVAEQYAALDRIVREDLCSPLSAPFMTLSFMALLVIPELKLSDKGLFDGRSFHFIDSCRSEA</sequence>
<dbReference type="CDD" id="cd01295">
    <property type="entry name" value="AdeC"/>
    <property type="match status" value="1"/>
</dbReference>
<keyword evidence="3 6" id="KW-0378">Hydrolase</keyword>
<dbReference type="InterPro" id="IPR032466">
    <property type="entry name" value="Metal_Hydrolase"/>
</dbReference>
<dbReference type="SUPFAM" id="SSF51338">
    <property type="entry name" value="Composite domain of metallo-dependent hydrolases"/>
    <property type="match status" value="1"/>
</dbReference>
<evidence type="ECO:0000256" key="2">
    <source>
        <dbReference type="ARBA" id="ARBA00012782"/>
    </source>
</evidence>
<evidence type="ECO:0000313" key="10">
    <source>
        <dbReference type="Proteomes" id="UP000075359"/>
    </source>
</evidence>
<dbReference type="Pfam" id="PF01979">
    <property type="entry name" value="Amidohydro_1"/>
    <property type="match status" value="1"/>
</dbReference>
<dbReference type="InterPro" id="IPR006680">
    <property type="entry name" value="Amidohydro-rel"/>
</dbReference>
<protein>
    <recommendedName>
        <fullName evidence="2 6">Adenine deaminase</fullName>
        <shortName evidence="6">Adenase</shortName>
        <shortName evidence="6">Adenine aminase</shortName>
        <ecNumber evidence="2 6">3.5.4.2</ecNumber>
    </recommendedName>
</protein>
<dbReference type="GO" id="GO:0000034">
    <property type="term" value="F:adenine deaminase activity"/>
    <property type="evidence" value="ECO:0007669"/>
    <property type="project" value="UniProtKB-UniRule"/>
</dbReference>
<evidence type="ECO:0000256" key="1">
    <source>
        <dbReference type="ARBA" id="ARBA00006773"/>
    </source>
</evidence>
<dbReference type="EMBL" id="LNKT01000003">
    <property type="protein sequence ID" value="KYJ87208.1"/>
    <property type="molecule type" value="Genomic_DNA"/>
</dbReference>
<evidence type="ECO:0000259" key="7">
    <source>
        <dbReference type="Pfam" id="PF01979"/>
    </source>
</evidence>
<comment type="catalytic activity">
    <reaction evidence="5 6">
        <text>adenine + H2O + H(+) = hypoxanthine + NH4(+)</text>
        <dbReference type="Rhea" id="RHEA:23688"/>
        <dbReference type="ChEBI" id="CHEBI:15377"/>
        <dbReference type="ChEBI" id="CHEBI:15378"/>
        <dbReference type="ChEBI" id="CHEBI:16708"/>
        <dbReference type="ChEBI" id="CHEBI:17368"/>
        <dbReference type="ChEBI" id="CHEBI:28938"/>
        <dbReference type="EC" id="3.5.4.2"/>
    </reaction>
</comment>
<accession>A0A151CI48</accession>
<feature type="domain" description="Amidohydrolase-related" evidence="7">
    <location>
        <begin position="40"/>
        <end position="320"/>
    </location>
</feature>
<dbReference type="EC" id="3.5.4.2" evidence="2 6"/>
<dbReference type="HAMAP" id="MF_01518">
    <property type="entry name" value="Adenine_deamin"/>
    <property type="match status" value="1"/>
</dbReference>
<dbReference type="RefSeq" id="WP_067329123.1">
    <property type="nucleotide sequence ID" value="NZ_LNKT01000003.1"/>
</dbReference>
<dbReference type="InterPro" id="IPR006679">
    <property type="entry name" value="Adenine_deam"/>
</dbReference>
<evidence type="ECO:0000313" key="9">
    <source>
        <dbReference type="EMBL" id="KYJ87208.1"/>
    </source>
</evidence>
<dbReference type="Proteomes" id="UP000075359">
    <property type="component" value="Unassembled WGS sequence"/>
</dbReference>
<dbReference type="NCBIfam" id="TIGR01178">
    <property type="entry name" value="ade"/>
    <property type="match status" value="1"/>
</dbReference>
<dbReference type="InterPro" id="IPR011059">
    <property type="entry name" value="Metal-dep_hydrolase_composite"/>
</dbReference>
<dbReference type="OrthoDB" id="9775607at2"/>
<name>A0A151CI48_9BACT</name>
<dbReference type="STRING" id="1630136.AS592_11960"/>
<comment type="cofactor">
    <cofactor evidence="6">
        <name>Mn(2+)</name>
        <dbReference type="ChEBI" id="CHEBI:29035"/>
    </cofactor>
</comment>
<comment type="caution">
    <text evidence="9">The sequence shown here is derived from an EMBL/GenBank/DDBJ whole genome shotgun (WGS) entry which is preliminary data.</text>
</comment>
<evidence type="ECO:0000256" key="6">
    <source>
        <dbReference type="HAMAP-Rule" id="MF_01518"/>
    </source>
</evidence>
<dbReference type="GO" id="GO:0006146">
    <property type="term" value="P:adenine catabolic process"/>
    <property type="evidence" value="ECO:0007669"/>
    <property type="project" value="InterPro"/>
</dbReference>
<dbReference type="SUPFAM" id="SSF51556">
    <property type="entry name" value="Metallo-dependent hydrolases"/>
    <property type="match status" value="1"/>
</dbReference>
<comment type="similarity">
    <text evidence="1 6">Belongs to the metallo-dependent hydrolases superfamily. Adenine deaminase family.</text>
</comment>
<evidence type="ECO:0000256" key="5">
    <source>
        <dbReference type="ARBA" id="ARBA00047720"/>
    </source>
</evidence>
<dbReference type="PANTHER" id="PTHR11113:SF2">
    <property type="entry name" value="ADENINE DEAMINASE"/>
    <property type="match status" value="1"/>
</dbReference>
<gene>
    <name evidence="6" type="primary">ade</name>
    <name evidence="9" type="ORF">AS592_11960</name>
</gene>
<keyword evidence="4 6" id="KW-0464">Manganese</keyword>
<evidence type="ECO:0000259" key="8">
    <source>
        <dbReference type="Pfam" id="PF13382"/>
    </source>
</evidence>
<organism evidence="9 10">
    <name type="scientific">Sulfurovum riftiae</name>
    <dbReference type="NCBI Taxonomy" id="1630136"/>
    <lineage>
        <taxon>Bacteria</taxon>
        <taxon>Pseudomonadati</taxon>
        <taxon>Campylobacterota</taxon>
        <taxon>Epsilonproteobacteria</taxon>
        <taxon>Campylobacterales</taxon>
        <taxon>Sulfurovaceae</taxon>
        <taxon>Sulfurovum</taxon>
    </lineage>
</organism>
<dbReference type="AlphaFoldDB" id="A0A151CI48"/>
<dbReference type="Pfam" id="PF13382">
    <property type="entry name" value="Adenine_deam_C"/>
    <property type="match status" value="1"/>
</dbReference>
<reference evidence="9 10" key="1">
    <citation type="submission" date="2015-11" db="EMBL/GenBank/DDBJ databases">
        <title>Draft genome of Sulfurovum riftiae 1812E, a member of the Epsilonproteobacteria isolated from the tube of the deep-sea hydrothermal vent tubewom Riftia pachyptila.</title>
        <authorList>
            <person name="Vetriani C."/>
            <person name="Giovannelli D."/>
        </authorList>
    </citation>
    <scope>NUCLEOTIDE SEQUENCE [LARGE SCALE GENOMIC DNA]</scope>
    <source>
        <strain evidence="9 10">1812E</strain>
    </source>
</reference>
<dbReference type="Gene3D" id="3.20.20.140">
    <property type="entry name" value="Metal-dependent hydrolases"/>
    <property type="match status" value="1"/>
</dbReference>
<keyword evidence="10" id="KW-1185">Reference proteome</keyword>
<evidence type="ECO:0000256" key="4">
    <source>
        <dbReference type="ARBA" id="ARBA00023211"/>
    </source>
</evidence>
<feature type="domain" description="Adenine deaminase C-terminal" evidence="8">
    <location>
        <begin position="377"/>
        <end position="525"/>
    </location>
</feature>
<dbReference type="PANTHER" id="PTHR11113">
    <property type="entry name" value="N-ACETYLGLUCOSAMINE-6-PHOSPHATE DEACETYLASE"/>
    <property type="match status" value="1"/>
</dbReference>
<proteinExistence type="inferred from homology"/>
<dbReference type="InterPro" id="IPR026912">
    <property type="entry name" value="Adenine_deam_C"/>
</dbReference>
<evidence type="ECO:0000256" key="3">
    <source>
        <dbReference type="ARBA" id="ARBA00022801"/>
    </source>
</evidence>